<dbReference type="Proteomes" id="UP000189739">
    <property type="component" value="Unassembled WGS sequence"/>
</dbReference>
<feature type="transmembrane region" description="Helical" evidence="1">
    <location>
        <begin position="17"/>
        <end position="36"/>
    </location>
</feature>
<gene>
    <name evidence="2" type="ORF">BC343_08250</name>
</gene>
<name>A0A1S9PCU8_9SPHI</name>
<accession>A0A1S9PCU8</accession>
<dbReference type="RefSeq" id="WP_078349352.1">
    <property type="nucleotide sequence ID" value="NZ_MBTF01000023.1"/>
</dbReference>
<dbReference type="EMBL" id="MBTF01000023">
    <property type="protein sequence ID" value="OOQ58647.1"/>
    <property type="molecule type" value="Genomic_DNA"/>
</dbReference>
<protein>
    <submittedName>
        <fullName evidence="2">Uncharacterized protein</fullName>
    </submittedName>
</protein>
<dbReference type="STRING" id="1792845.BC343_08250"/>
<dbReference type="PROSITE" id="PS51257">
    <property type="entry name" value="PROKAR_LIPOPROTEIN"/>
    <property type="match status" value="1"/>
</dbReference>
<sequence length="120" mass="13725">MPYKFYSSREKLKRIPLYYFLLILIACFPIIIVATASCIAEANDCVINEAGAHPCYIGKTDYGELLSVMFVFVWLMLVTIPGGIVALVWLTYATIHDVRFHSGKGRTAYDTWLEQLKNRR</sequence>
<comment type="caution">
    <text evidence="2">The sequence shown here is derived from an EMBL/GenBank/DDBJ whole genome shotgun (WGS) entry which is preliminary data.</text>
</comment>
<keyword evidence="1" id="KW-1133">Transmembrane helix</keyword>
<reference evidence="2 3" key="1">
    <citation type="submission" date="2016-07" db="EMBL/GenBank/DDBJ databases">
        <title>Genomic analysis of zinc-resistant bacterium Mucilaginibacter pedocola TBZ30.</title>
        <authorList>
            <person name="Huang J."/>
            <person name="Tang J."/>
        </authorList>
    </citation>
    <scope>NUCLEOTIDE SEQUENCE [LARGE SCALE GENOMIC DNA]</scope>
    <source>
        <strain evidence="2 3">TBZ30</strain>
    </source>
</reference>
<keyword evidence="1" id="KW-0812">Transmembrane</keyword>
<evidence type="ECO:0000313" key="2">
    <source>
        <dbReference type="EMBL" id="OOQ58647.1"/>
    </source>
</evidence>
<keyword evidence="3" id="KW-1185">Reference proteome</keyword>
<dbReference type="AlphaFoldDB" id="A0A1S9PCU8"/>
<proteinExistence type="predicted"/>
<evidence type="ECO:0000256" key="1">
    <source>
        <dbReference type="SAM" id="Phobius"/>
    </source>
</evidence>
<organism evidence="2 3">
    <name type="scientific">Mucilaginibacter pedocola</name>
    <dbReference type="NCBI Taxonomy" id="1792845"/>
    <lineage>
        <taxon>Bacteria</taxon>
        <taxon>Pseudomonadati</taxon>
        <taxon>Bacteroidota</taxon>
        <taxon>Sphingobacteriia</taxon>
        <taxon>Sphingobacteriales</taxon>
        <taxon>Sphingobacteriaceae</taxon>
        <taxon>Mucilaginibacter</taxon>
    </lineage>
</organism>
<keyword evidence="1" id="KW-0472">Membrane</keyword>
<feature type="transmembrane region" description="Helical" evidence="1">
    <location>
        <begin position="68"/>
        <end position="92"/>
    </location>
</feature>
<dbReference type="OrthoDB" id="5948392at2"/>
<evidence type="ECO:0000313" key="3">
    <source>
        <dbReference type="Proteomes" id="UP000189739"/>
    </source>
</evidence>